<dbReference type="GO" id="GO:0005249">
    <property type="term" value="F:voltage-gated potassium channel activity"/>
    <property type="evidence" value="ECO:0007669"/>
    <property type="project" value="TreeGrafter"/>
</dbReference>
<dbReference type="GO" id="GO:0003254">
    <property type="term" value="P:regulation of membrane depolarization"/>
    <property type="evidence" value="ECO:0007669"/>
    <property type="project" value="TreeGrafter"/>
</dbReference>
<dbReference type="GO" id="GO:0035725">
    <property type="term" value="P:sodium ion transmembrane transport"/>
    <property type="evidence" value="ECO:0007669"/>
    <property type="project" value="TreeGrafter"/>
</dbReference>
<accession>Q23G13</accession>
<feature type="transmembrane region" description="Helical" evidence="2">
    <location>
        <begin position="409"/>
        <end position="427"/>
    </location>
</feature>
<feature type="transmembrane region" description="Helical" evidence="2">
    <location>
        <begin position="439"/>
        <end position="463"/>
    </location>
</feature>
<keyword evidence="2" id="KW-1133">Transmembrane helix</keyword>
<dbReference type="InterPro" id="IPR018490">
    <property type="entry name" value="cNMP-bd_dom_sf"/>
</dbReference>
<dbReference type="PANTHER" id="PTHR45689">
    <property type="entry name" value="I[[H]] CHANNEL, ISOFORM E"/>
    <property type="match status" value="1"/>
</dbReference>
<feature type="transmembrane region" description="Helical" evidence="2">
    <location>
        <begin position="235"/>
        <end position="260"/>
    </location>
</feature>
<evidence type="ECO:0000313" key="3">
    <source>
        <dbReference type="EMBL" id="EAR95447.2"/>
    </source>
</evidence>
<dbReference type="GO" id="GO:0098855">
    <property type="term" value="C:HCN channel complex"/>
    <property type="evidence" value="ECO:0007669"/>
    <property type="project" value="TreeGrafter"/>
</dbReference>
<name>Q23G13_TETTS</name>
<protein>
    <submittedName>
        <fullName evidence="3">Cation channel family transporter</fullName>
    </submittedName>
</protein>
<reference evidence="4" key="1">
    <citation type="journal article" date="2006" name="PLoS Biol.">
        <title>Macronuclear genome sequence of the ciliate Tetrahymena thermophila, a model eukaryote.</title>
        <authorList>
            <person name="Eisen J.A."/>
            <person name="Coyne R.S."/>
            <person name="Wu M."/>
            <person name="Wu D."/>
            <person name="Thiagarajan M."/>
            <person name="Wortman J.R."/>
            <person name="Badger J.H."/>
            <person name="Ren Q."/>
            <person name="Amedeo P."/>
            <person name="Jones K.M."/>
            <person name="Tallon L.J."/>
            <person name="Delcher A.L."/>
            <person name="Salzberg S.L."/>
            <person name="Silva J.C."/>
            <person name="Haas B.J."/>
            <person name="Majoros W.H."/>
            <person name="Farzad M."/>
            <person name="Carlton J.M."/>
            <person name="Smith R.K. Jr."/>
            <person name="Garg J."/>
            <person name="Pearlman R.E."/>
            <person name="Karrer K.M."/>
            <person name="Sun L."/>
            <person name="Manning G."/>
            <person name="Elde N.C."/>
            <person name="Turkewitz A.P."/>
            <person name="Asai D.J."/>
            <person name="Wilkes D.E."/>
            <person name="Wang Y."/>
            <person name="Cai H."/>
            <person name="Collins K."/>
            <person name="Stewart B.A."/>
            <person name="Lee S.R."/>
            <person name="Wilamowska K."/>
            <person name="Weinberg Z."/>
            <person name="Ruzzo W.L."/>
            <person name="Wloga D."/>
            <person name="Gaertig J."/>
            <person name="Frankel J."/>
            <person name="Tsao C.-C."/>
            <person name="Gorovsky M.A."/>
            <person name="Keeling P.J."/>
            <person name="Waller R.F."/>
            <person name="Patron N.J."/>
            <person name="Cherry J.M."/>
            <person name="Stover N.A."/>
            <person name="Krieger C.J."/>
            <person name="del Toro C."/>
            <person name="Ryder H.F."/>
            <person name="Williamson S.C."/>
            <person name="Barbeau R.A."/>
            <person name="Hamilton E.P."/>
            <person name="Orias E."/>
        </authorList>
    </citation>
    <scope>NUCLEOTIDE SEQUENCE [LARGE SCALE GENOMIC DNA]</scope>
    <source>
        <strain evidence="4">SB210</strain>
    </source>
</reference>
<organism evidence="3 4">
    <name type="scientific">Tetrahymena thermophila (strain SB210)</name>
    <dbReference type="NCBI Taxonomy" id="312017"/>
    <lineage>
        <taxon>Eukaryota</taxon>
        <taxon>Sar</taxon>
        <taxon>Alveolata</taxon>
        <taxon>Ciliophora</taxon>
        <taxon>Intramacronucleata</taxon>
        <taxon>Oligohymenophorea</taxon>
        <taxon>Hymenostomatida</taxon>
        <taxon>Tetrahymenina</taxon>
        <taxon>Tetrahymenidae</taxon>
        <taxon>Tetrahymena</taxon>
    </lineage>
</organism>
<dbReference type="eggNOG" id="KOG0501">
    <property type="taxonomic scope" value="Eukaryota"/>
</dbReference>
<evidence type="ECO:0000256" key="1">
    <source>
        <dbReference type="SAM" id="MobiDB-lite"/>
    </source>
</evidence>
<feature type="compositionally biased region" description="Basic and acidic residues" evidence="1">
    <location>
        <begin position="899"/>
        <end position="910"/>
    </location>
</feature>
<sequence length="999" mass="118095">MNETSENKNHLHTNQQLFLKERETDDAFKLRQKNMSDDISIWTDSSKNSANYNADFQNSQEYSKSINILKLKQNSQSIQQENSIFFNEEDITQYKEQKFNNDITALSKKNNISTIKSVYKQNLMSPSKNCNINESKMEISQSTMNNKHQTLKNCRQYTTKVLSNHIKLTIKLKQKFSYFFKAFTMAGRSQALNSTIRSFINDKSDRLGQNSKISAYLRSIFWIQSIKIIDCQSNIGIIISFFFIAFNCLFLFQQSFYIVFQGFLQFHAIFCKISSFLWVIEIVIKLNTSIYINSRQVVERQEIIFCYVKSKLIFDLLPLIIVINASQNTLINIIIFLKIVNIISELNQFYKFLFRVVRQYYLIALINLIIKMFLIAHILACLWYLLALYEYDQNLESESWIKKLEIEGVWWKLYFQALYWALTLMTTGSNEATTNLQRIFTSIIMIFTAIVFGYLLNVVGFILEAIDEKNEKKRRDINILNEFMRSKHISQSLQARINLNLENYYDMNFNKAHKKSQQVLDKISIELKNSLMKEFNRKLINKITFLTKNFSQETLDKLSLVAKEECYLPSQVICNLSKNHDSALIYVISGQAEIQRTNKDQSYVDISNLKVNQGEIIDPTNLFTGLSQPFQAISTQFTQIKDQIQYYQLNSVIGLKCKFCCQSTHYIYDCPFLHFGKQMIYSKIGLKQKQEQNRQHFERRTKYMRTLLIQNTDPTLLQFQEDHQFSKNKETLTSIGVTILLNDDVATNSEYDDKQNEEILQQRIEFTVIEEDDEKQIDYSPSIRELNHQQQSPILTNNLLNSLKTQRINTFTQYLEDQELASPVKIQLSETQAKSSRESYKQLKVNTHKRFNSLQDNSKDTKNPEQEVNYYYQKKSLFSQINSDILNRQQSTQSINESEDSKQKNQKKREVMKYPIPLNRKLLAPLLQQFINQQYDQHKSNEQEYVQFNPWEFDQLKDWNYYFKYGNSKYVLLKHNKYQQMKAKQILRKSPYKRVKNDD</sequence>
<evidence type="ECO:0000313" key="4">
    <source>
        <dbReference type="Proteomes" id="UP000009168"/>
    </source>
</evidence>
<dbReference type="Proteomes" id="UP000009168">
    <property type="component" value="Unassembled WGS sequence"/>
</dbReference>
<keyword evidence="4" id="KW-1185">Reference proteome</keyword>
<keyword evidence="2" id="KW-0472">Membrane</keyword>
<dbReference type="InterPro" id="IPR014710">
    <property type="entry name" value="RmlC-like_jellyroll"/>
</dbReference>
<dbReference type="Gene3D" id="1.10.287.70">
    <property type="match status" value="1"/>
</dbReference>
<dbReference type="EMBL" id="GG662704">
    <property type="protein sequence ID" value="EAR95447.2"/>
    <property type="molecule type" value="Genomic_DNA"/>
</dbReference>
<dbReference type="SUPFAM" id="SSF81324">
    <property type="entry name" value="Voltage-gated potassium channels"/>
    <property type="match status" value="1"/>
</dbReference>
<dbReference type="PANTHER" id="PTHR45689:SF5">
    <property type="entry name" value="I[[H]] CHANNEL, ISOFORM E"/>
    <property type="match status" value="1"/>
</dbReference>
<keyword evidence="2" id="KW-0812">Transmembrane</keyword>
<dbReference type="AlphaFoldDB" id="Q23G13"/>
<dbReference type="GeneID" id="7839008"/>
<dbReference type="InParanoid" id="Q23G13"/>
<evidence type="ECO:0000256" key="2">
    <source>
        <dbReference type="SAM" id="Phobius"/>
    </source>
</evidence>
<dbReference type="RefSeq" id="XP_001015692.2">
    <property type="nucleotide sequence ID" value="XM_001015692.2"/>
</dbReference>
<dbReference type="InterPro" id="IPR051413">
    <property type="entry name" value="K/Na_HCN_channel"/>
</dbReference>
<gene>
    <name evidence="3" type="ORF">TTHERM_00077510</name>
</gene>
<dbReference type="SUPFAM" id="SSF51206">
    <property type="entry name" value="cAMP-binding domain-like"/>
    <property type="match status" value="1"/>
</dbReference>
<feature type="transmembrane region" description="Helical" evidence="2">
    <location>
        <begin position="362"/>
        <end position="389"/>
    </location>
</feature>
<feature type="transmembrane region" description="Helical" evidence="2">
    <location>
        <begin position="329"/>
        <end position="350"/>
    </location>
</feature>
<feature type="region of interest" description="Disordered" evidence="1">
    <location>
        <begin position="889"/>
        <end position="910"/>
    </location>
</feature>
<proteinExistence type="predicted"/>
<dbReference type="KEGG" id="tet:TTHERM_00077510"/>
<dbReference type="HOGENOM" id="CLU_283508_0_0_1"/>
<dbReference type="OrthoDB" id="296750at2759"/>
<dbReference type="Gene3D" id="2.60.120.10">
    <property type="entry name" value="Jelly Rolls"/>
    <property type="match status" value="1"/>
</dbReference>